<dbReference type="SUPFAM" id="SSF53098">
    <property type="entry name" value="Ribonuclease H-like"/>
    <property type="match status" value="1"/>
</dbReference>
<dbReference type="KEGG" id="gim:F1728_12330"/>
<dbReference type="Proteomes" id="UP000427281">
    <property type="component" value="Chromosome"/>
</dbReference>
<evidence type="ECO:0000313" key="1">
    <source>
        <dbReference type="EMBL" id="QGQ23414.1"/>
    </source>
</evidence>
<reference evidence="1 2" key="1">
    <citation type="submission" date="2019-09" db="EMBL/GenBank/DDBJ databases">
        <title>Gimesia benthica sp. nov., a novel bacterium isolated from deep-sea water of the Northwest Indian Ocean.</title>
        <authorList>
            <person name="Dai X."/>
        </authorList>
    </citation>
    <scope>NUCLEOTIDE SEQUENCE [LARGE SCALE GENOMIC DNA]</scope>
    <source>
        <strain evidence="1 2">E7</strain>
    </source>
</reference>
<proteinExistence type="predicted"/>
<sequence length="344" mass="38717">MGRSAVELPLVCRAISFEREDGAAMGYLIGMDEAGYGPNLGPLVITASLWEVPGEPRAFDFWSALESVVSNSRPRRNSELLHVADSKEVHSSAKGLGPLERSTFPFLQMVNDADQVDSLGKLWRLLIASPTHLDAIQEHPWNGDDRFALPTAVETEGTRDSQQKLQTALDAAGIKLKALCSEIVLPERFNHLCREYGSKGVMLTRLCMQLLTRVWDRNSDEPTLIIGDKHGGRNRYDEYLDEILDGEMIFRVEESTARSIYRVGATEIRFQTKAEAHFPVAVSSMVCKYTREVMMELFNQFWSEHVPDIKPTKGYPVDARRFKSEIAAAQAELEISDQILWRGQ</sequence>
<dbReference type="EMBL" id="CP043930">
    <property type="protein sequence ID" value="QGQ23414.1"/>
    <property type="molecule type" value="Genomic_DNA"/>
</dbReference>
<organism evidence="1 2">
    <name type="scientific">Gimesia benthica</name>
    <dbReference type="NCBI Taxonomy" id="2608982"/>
    <lineage>
        <taxon>Bacteria</taxon>
        <taxon>Pseudomonadati</taxon>
        <taxon>Planctomycetota</taxon>
        <taxon>Planctomycetia</taxon>
        <taxon>Planctomycetales</taxon>
        <taxon>Planctomycetaceae</taxon>
        <taxon>Gimesia</taxon>
    </lineage>
</organism>
<dbReference type="InterPro" id="IPR012337">
    <property type="entry name" value="RNaseH-like_sf"/>
</dbReference>
<accession>A0A6I6AAE3</accession>
<gene>
    <name evidence="1" type="ORF">F1728_12330</name>
</gene>
<protein>
    <submittedName>
        <fullName evidence="1">Uncharacterized protein</fullName>
    </submittedName>
</protein>
<dbReference type="InterPro" id="IPR036397">
    <property type="entry name" value="RNaseH_sf"/>
</dbReference>
<dbReference type="GO" id="GO:0003676">
    <property type="term" value="F:nucleic acid binding"/>
    <property type="evidence" value="ECO:0007669"/>
    <property type="project" value="InterPro"/>
</dbReference>
<dbReference type="Gene3D" id="3.30.420.10">
    <property type="entry name" value="Ribonuclease H-like superfamily/Ribonuclease H"/>
    <property type="match status" value="2"/>
</dbReference>
<dbReference type="AlphaFoldDB" id="A0A6I6AAE3"/>
<keyword evidence="2" id="KW-1185">Reference proteome</keyword>
<name>A0A6I6AAE3_9PLAN</name>
<evidence type="ECO:0000313" key="2">
    <source>
        <dbReference type="Proteomes" id="UP000427281"/>
    </source>
</evidence>